<reference evidence="12 13" key="1">
    <citation type="submission" date="2019-01" db="EMBL/GenBank/DDBJ databases">
        <title>A draft genome assembly of the solar-powered sea slug Elysia chlorotica.</title>
        <authorList>
            <person name="Cai H."/>
            <person name="Li Q."/>
            <person name="Fang X."/>
            <person name="Li J."/>
            <person name="Curtis N.E."/>
            <person name="Altenburger A."/>
            <person name="Shibata T."/>
            <person name="Feng M."/>
            <person name="Maeda T."/>
            <person name="Schwartz J.A."/>
            <person name="Shigenobu S."/>
            <person name="Lundholm N."/>
            <person name="Nishiyama T."/>
            <person name="Yang H."/>
            <person name="Hasebe M."/>
            <person name="Li S."/>
            <person name="Pierce S.K."/>
            <person name="Wang J."/>
        </authorList>
    </citation>
    <scope>NUCLEOTIDE SEQUENCE [LARGE SCALE GENOMIC DNA]</scope>
    <source>
        <strain evidence="12">EC2010</strain>
        <tissue evidence="12">Whole organism of an adult</tissue>
    </source>
</reference>
<feature type="chain" id="PRO_5018611572" description="Alpha-2-macroglobulin domain-containing protein" evidence="9">
    <location>
        <begin position="26"/>
        <end position="1267"/>
    </location>
</feature>
<name>A0A3S1BFN2_ELYCH</name>
<dbReference type="SUPFAM" id="SSF48239">
    <property type="entry name" value="Terpenoid cyclases/Protein prenyltransferases"/>
    <property type="match status" value="1"/>
</dbReference>
<dbReference type="Gene3D" id="2.60.40.10">
    <property type="entry name" value="Immunoglobulins"/>
    <property type="match status" value="2"/>
</dbReference>
<dbReference type="PANTHER" id="PTHR11412:SF171">
    <property type="entry name" value="PREGNANCY ZONE PROTEIN-LIKE PROTEIN"/>
    <property type="match status" value="1"/>
</dbReference>
<dbReference type="STRING" id="188477.A0A3S1BFN2"/>
<dbReference type="GO" id="GO:0005615">
    <property type="term" value="C:extracellular space"/>
    <property type="evidence" value="ECO:0007669"/>
    <property type="project" value="InterPro"/>
</dbReference>
<dbReference type="Gene3D" id="6.20.50.160">
    <property type="match status" value="1"/>
</dbReference>
<dbReference type="PROSITE" id="PS00477">
    <property type="entry name" value="ALPHA_2_MACROGLOBULIN"/>
    <property type="match status" value="1"/>
</dbReference>
<dbReference type="InterPro" id="IPR041555">
    <property type="entry name" value="MG3"/>
</dbReference>
<evidence type="ECO:0000256" key="1">
    <source>
        <dbReference type="ARBA" id="ARBA00004613"/>
    </source>
</evidence>
<dbReference type="Pfam" id="PF07678">
    <property type="entry name" value="TED_complement"/>
    <property type="match status" value="1"/>
</dbReference>
<dbReference type="Proteomes" id="UP000271974">
    <property type="component" value="Unassembled WGS sequence"/>
</dbReference>
<dbReference type="GO" id="GO:0004867">
    <property type="term" value="F:serine-type endopeptidase inhibitor activity"/>
    <property type="evidence" value="ECO:0007669"/>
    <property type="project" value="UniProtKB-KW"/>
</dbReference>
<evidence type="ECO:0000256" key="3">
    <source>
        <dbReference type="ARBA" id="ARBA00022525"/>
    </source>
</evidence>
<comment type="similarity">
    <text evidence="2">Belongs to the protease inhibitor I39 (alpha-2-macroglobulin) family.</text>
</comment>
<dbReference type="SMART" id="SM01360">
    <property type="entry name" value="A2M"/>
    <property type="match status" value="1"/>
</dbReference>
<keyword evidence="13" id="KW-1185">Reference proteome</keyword>
<dbReference type="InterPro" id="IPR050473">
    <property type="entry name" value="A2M/Complement_sys"/>
</dbReference>
<evidence type="ECO:0000313" key="13">
    <source>
        <dbReference type="Proteomes" id="UP000271974"/>
    </source>
</evidence>
<dbReference type="EMBL" id="RQTK01000267">
    <property type="protein sequence ID" value="RUS82883.1"/>
    <property type="molecule type" value="Genomic_DNA"/>
</dbReference>
<dbReference type="InterPro" id="IPR047565">
    <property type="entry name" value="Alpha-macroglob_thiol-ester_cl"/>
</dbReference>
<feature type="domain" description="Alpha-2-macroglobulin bait region" evidence="10">
    <location>
        <begin position="468"/>
        <end position="672"/>
    </location>
</feature>
<evidence type="ECO:0000259" key="11">
    <source>
        <dbReference type="SMART" id="SM01360"/>
    </source>
</evidence>
<dbReference type="Pfam" id="PF00207">
    <property type="entry name" value="A2M"/>
    <property type="match status" value="1"/>
</dbReference>
<evidence type="ECO:0000256" key="8">
    <source>
        <dbReference type="ARBA" id="ARBA00023180"/>
    </source>
</evidence>
<keyword evidence="5 9" id="KW-0732">Signal</keyword>
<feature type="domain" description="Alpha-2-macroglobulin" evidence="11">
    <location>
        <begin position="797"/>
        <end position="887"/>
    </location>
</feature>
<evidence type="ECO:0000256" key="9">
    <source>
        <dbReference type="SAM" id="SignalP"/>
    </source>
</evidence>
<protein>
    <recommendedName>
        <fullName evidence="14">Alpha-2-macroglobulin domain-containing protein</fullName>
    </recommendedName>
</protein>
<comment type="caution">
    <text evidence="12">The sequence shown here is derived from an EMBL/GenBank/DDBJ whole genome shotgun (WGS) entry which is preliminary data.</text>
</comment>
<dbReference type="InterPro" id="IPR014756">
    <property type="entry name" value="Ig_E-set"/>
</dbReference>
<evidence type="ECO:0000256" key="4">
    <source>
        <dbReference type="ARBA" id="ARBA00022690"/>
    </source>
</evidence>
<dbReference type="FunFam" id="2.60.40.1930:FF:000001">
    <property type="entry name" value="CD109 isoform 3"/>
    <property type="match status" value="1"/>
</dbReference>
<accession>A0A3S1BFN2</accession>
<keyword evidence="6" id="KW-0722">Serine protease inhibitor</keyword>
<dbReference type="InterPro" id="IPR011626">
    <property type="entry name" value="Alpha-macroglobulin_TED"/>
</dbReference>
<dbReference type="InterPro" id="IPR040839">
    <property type="entry name" value="MG4"/>
</dbReference>
<evidence type="ECO:0000313" key="12">
    <source>
        <dbReference type="EMBL" id="RUS82883.1"/>
    </source>
</evidence>
<keyword evidence="8" id="KW-0325">Glycoprotein</keyword>
<dbReference type="SMART" id="SM01419">
    <property type="entry name" value="Thiol-ester_cl"/>
    <property type="match status" value="1"/>
</dbReference>
<dbReference type="SUPFAM" id="SSF81296">
    <property type="entry name" value="E set domains"/>
    <property type="match status" value="1"/>
</dbReference>
<dbReference type="Pfam" id="PF07703">
    <property type="entry name" value="A2M_BRD"/>
    <property type="match status" value="1"/>
</dbReference>
<dbReference type="InterPro" id="IPR011625">
    <property type="entry name" value="A2M_N_BRD"/>
</dbReference>
<gene>
    <name evidence="12" type="ORF">EGW08_009348</name>
</gene>
<dbReference type="OrthoDB" id="9998011at2759"/>
<evidence type="ECO:0000256" key="6">
    <source>
        <dbReference type="ARBA" id="ARBA00022900"/>
    </source>
</evidence>
<dbReference type="Pfam" id="PF17791">
    <property type="entry name" value="MG3"/>
    <property type="match status" value="1"/>
</dbReference>
<keyword evidence="7" id="KW-1015">Disulfide bond</keyword>
<evidence type="ECO:0000256" key="2">
    <source>
        <dbReference type="ARBA" id="ARBA00010952"/>
    </source>
</evidence>
<dbReference type="InterPro" id="IPR002890">
    <property type="entry name" value="MG2"/>
</dbReference>
<dbReference type="InterPro" id="IPR001599">
    <property type="entry name" value="Macroglobln_a2"/>
</dbReference>
<keyword evidence="4" id="KW-0646">Protease inhibitor</keyword>
<evidence type="ECO:0000256" key="7">
    <source>
        <dbReference type="ARBA" id="ARBA00023157"/>
    </source>
</evidence>
<comment type="subcellular location">
    <subcellularLocation>
        <location evidence="1">Secreted</location>
    </subcellularLocation>
</comment>
<dbReference type="PANTHER" id="PTHR11412">
    <property type="entry name" value="MACROGLOBULIN / COMPLEMENT"/>
    <property type="match status" value="1"/>
</dbReference>
<sequence length="1267" mass="140414">MASIKDGHFFFCGLIFVLGVWLGHAQEATNGYLLTVPRVLRHGTTFQYCLSMYGDVSTQRQAVLNFIDSESGKIVASDDHLYTVGEQTCRDFSVPPPGDYELLLTNATDILHDAVKVTVLDNKFITLVQTDKPMYKPGQTVKFRVMTLLSDMKAKTGQIKSIYVNDPNNFRVKQYLDVDTEGIATLEFQLGSEAKLGVWTIEVNVDESDSKPENEETLGQFTVKEYVLPRFEVEIEPPPFILASDETVSGQVCGKYTYGKPVSGFLHLDVCWTSQYAPSPGPCHTEVVELDGCYNFTVNMSDIKHNSYYSCQLEIRARITESGTGVVVAKNHSGPGETRTPLTIQLDDYTNGFFKPGLPYYGKVTVTQPDGQPAADEVITVQADDYGKSLRFIRNFTTDDAGQIMFALCEGFTANTTNIYISAKTVRFEEPVEPPGPVYGPPRRSNSMYQPRTSRQVRQWFSPSLSYVQLPRPDAPHTCGQRLTLNVPYTTTRNAETSFQYQVMARGRVVRTGQMSHVEGDLTSQGMPSPPSDLCLLQDPTWPEPDIDDQGSTPGIAMDVMRPDPGFGSDRFQEPIVRSEEVSDIVSNFLLDIPIESVMSPKFTLLVYHVMSDGEVVADSMEFDVEPCFENQVTLEFNETRTLPGEKVELKLGAAPGSVCGVGVVDKSVNILGGEHQVTPDKVFDRIAEFINAPYGLNSDTYADEYEYCEDRMKNLRGDRRDDEPSYIWHYSSKFVDAIEAFKLSNVMVLTNLNLETRPCSQSIPVVYAIGPVRRGNGLPESMGGAKASVRSNFPETWLWSLTVVGPDGEATMTETAPDTITSWSGNAVCVNQDQGFGLSEVTSLTTYQPFFISIHLPYAAVKGERFPIMVTVYNYLEKCITVQLTLDLGVNFEVHNRRRYEDPICVCGGESYTAKYYVSPGSIGSLPVVAKGSIVAGQCRNNVDIDLDYVGRSDEVHRHVLVKAPGVEQSYSYSTYLCSKDGNPQSENVPLQLPQGKDMVEDSARGEVQVIGDIMGPALSNLDHLVRMPTGCGEQNMVGFVPNILVLNYLSSTGTLDEKTKMAAVVNMEAGYQRELNYRHKDGSFSAFGEKDDTPSGSVWLTAFVVKSFAQASQHIYIDERDMSKSVTFLKRSQLENGCYRETGKVLSSYMMGGLGRSKNNKEDDTSLAALTAYVLVALLEAGVNASDPIIVSGIHCMNSEFRLNPRGTDPYTLALISYANMQKDPHGPDARLAFRTLRGKAKKDATTMYWSRGRYQQPPSTSSWF</sequence>
<dbReference type="Gene3D" id="2.60.40.1930">
    <property type="match status" value="3"/>
</dbReference>
<organism evidence="12 13">
    <name type="scientific">Elysia chlorotica</name>
    <name type="common">Eastern emerald elysia</name>
    <name type="synonym">Sea slug</name>
    <dbReference type="NCBI Taxonomy" id="188477"/>
    <lineage>
        <taxon>Eukaryota</taxon>
        <taxon>Metazoa</taxon>
        <taxon>Spiralia</taxon>
        <taxon>Lophotrochozoa</taxon>
        <taxon>Mollusca</taxon>
        <taxon>Gastropoda</taxon>
        <taxon>Heterobranchia</taxon>
        <taxon>Euthyneura</taxon>
        <taxon>Panpulmonata</taxon>
        <taxon>Sacoglossa</taxon>
        <taxon>Placobranchoidea</taxon>
        <taxon>Plakobranchidae</taxon>
        <taxon>Elysia</taxon>
    </lineage>
</organism>
<dbReference type="Gene3D" id="1.50.10.20">
    <property type="match status" value="1"/>
</dbReference>
<evidence type="ECO:0000259" key="10">
    <source>
        <dbReference type="SMART" id="SM01359"/>
    </source>
</evidence>
<dbReference type="InterPro" id="IPR019742">
    <property type="entry name" value="MacrogloblnA2_CS"/>
</dbReference>
<evidence type="ECO:0008006" key="14">
    <source>
        <dbReference type="Google" id="ProtNLM"/>
    </source>
</evidence>
<dbReference type="AlphaFoldDB" id="A0A3S1BFN2"/>
<dbReference type="Gene3D" id="2.20.130.20">
    <property type="match status" value="1"/>
</dbReference>
<proteinExistence type="inferred from homology"/>
<keyword evidence="3" id="KW-0964">Secreted</keyword>
<dbReference type="Pfam" id="PF17789">
    <property type="entry name" value="MG4"/>
    <property type="match status" value="1"/>
</dbReference>
<dbReference type="InterPro" id="IPR008930">
    <property type="entry name" value="Terpenoid_cyclase/PrenylTrfase"/>
</dbReference>
<feature type="signal peptide" evidence="9">
    <location>
        <begin position="1"/>
        <end position="25"/>
    </location>
</feature>
<dbReference type="InterPro" id="IPR013783">
    <property type="entry name" value="Ig-like_fold"/>
</dbReference>
<dbReference type="Pfam" id="PF01835">
    <property type="entry name" value="MG2"/>
    <property type="match status" value="1"/>
</dbReference>
<dbReference type="SMART" id="SM01359">
    <property type="entry name" value="A2M_N_2"/>
    <property type="match status" value="1"/>
</dbReference>
<evidence type="ECO:0000256" key="5">
    <source>
        <dbReference type="ARBA" id="ARBA00022729"/>
    </source>
</evidence>
<dbReference type="Gene3D" id="2.60.40.1940">
    <property type="match status" value="1"/>
</dbReference>